<name>A0A8F6TW49_9RHOB</name>
<feature type="domain" description="Autotransporter" evidence="2">
    <location>
        <begin position="255"/>
        <end position="501"/>
    </location>
</feature>
<dbReference type="Pfam" id="PF03797">
    <property type="entry name" value="Autotransporter"/>
    <property type="match status" value="1"/>
</dbReference>
<feature type="signal peptide" evidence="1">
    <location>
        <begin position="1"/>
        <end position="23"/>
    </location>
</feature>
<sequence>MKILRLGAAALLATTAIAGVASAQSGSYTASGNNYGPRFAYDLEGYRTGFDVFRIQIPDSSRFAIRFDRMEYNLVSNGIDGPIEIQPATVHDGPTSPELISEIDGPPVKEYRPIFFLVAPDDPIPDRLGGEIEQPFTVLNADEAEFEGDIVLDFIDRPAGAYQLLVAPGVSALVDYDFHVLFEILNLGPSVEEELAAALAASGGSARLVVVGADGVVRNAGEVSLATRDGRLSFTRVASGPDAGGVVMSTSGAPGMMGNLYTWAEVTGFRSDSFGSGDGTLEGGGLQIGADVAIGPNMVAGVSLGYTNVTSSDAGTTSEGSYTYFQPYLAYRSGAWSGTAGLLHGRGSFDQVSLGGDGSADVTISALSFEGGYDLAVSDRVTLTPTLGLLHGREEVDGTGGTLAGTSGDVTFSQYSLGGRLTQQTGAGSLFTGIHADYLTQDASSVLASDLLADEGWTGRVELGADMALTSGLGLRSAVEVSGLGGDFRSVSGGLRVAFTF</sequence>
<dbReference type="RefSeq" id="WP_219001018.1">
    <property type="nucleotide sequence ID" value="NZ_CP079194.1"/>
</dbReference>
<organism evidence="3 4">
    <name type="scientific">Gymnodinialimonas ceratoperidinii</name>
    <dbReference type="NCBI Taxonomy" id="2856823"/>
    <lineage>
        <taxon>Bacteria</taxon>
        <taxon>Pseudomonadati</taxon>
        <taxon>Pseudomonadota</taxon>
        <taxon>Alphaproteobacteria</taxon>
        <taxon>Rhodobacterales</taxon>
        <taxon>Paracoccaceae</taxon>
        <taxon>Gymnodinialimonas</taxon>
    </lineage>
</organism>
<dbReference type="KEGG" id="gce:KYE46_12880"/>
<dbReference type="InterPro" id="IPR005546">
    <property type="entry name" value="Autotransporte_beta"/>
</dbReference>
<feature type="chain" id="PRO_5034741300" evidence="1">
    <location>
        <begin position="24"/>
        <end position="501"/>
    </location>
</feature>
<dbReference type="AlphaFoldDB" id="A0A8F6TW49"/>
<protein>
    <submittedName>
        <fullName evidence="3">Autotransporter outer membrane beta-barrel domain-containing protein</fullName>
    </submittedName>
</protein>
<evidence type="ECO:0000313" key="4">
    <source>
        <dbReference type="Proteomes" id="UP000825009"/>
    </source>
</evidence>
<proteinExistence type="predicted"/>
<dbReference type="Proteomes" id="UP000825009">
    <property type="component" value="Chromosome"/>
</dbReference>
<keyword evidence="4" id="KW-1185">Reference proteome</keyword>
<evidence type="ECO:0000259" key="2">
    <source>
        <dbReference type="PROSITE" id="PS51208"/>
    </source>
</evidence>
<dbReference type="PROSITE" id="PS51208">
    <property type="entry name" value="AUTOTRANSPORTER"/>
    <property type="match status" value="1"/>
</dbReference>
<gene>
    <name evidence="3" type="ORF">KYE46_12880</name>
</gene>
<evidence type="ECO:0000313" key="3">
    <source>
        <dbReference type="EMBL" id="QXT38822.1"/>
    </source>
</evidence>
<dbReference type="EMBL" id="CP079194">
    <property type="protein sequence ID" value="QXT38822.1"/>
    <property type="molecule type" value="Genomic_DNA"/>
</dbReference>
<accession>A0A8F6TW49</accession>
<reference evidence="3 4" key="1">
    <citation type="submission" date="2021-07" db="EMBL/GenBank/DDBJ databases">
        <title>A novel Jannaschia species isolated from marine dinoflagellate Ceratoperidinium margalefii.</title>
        <authorList>
            <person name="Jiang Y."/>
            <person name="Li Z."/>
        </authorList>
    </citation>
    <scope>NUCLEOTIDE SEQUENCE [LARGE SCALE GENOMIC DNA]</scope>
    <source>
        <strain evidence="3 4">J12C1-MA-4</strain>
    </source>
</reference>
<keyword evidence="1" id="KW-0732">Signal</keyword>
<evidence type="ECO:0000256" key="1">
    <source>
        <dbReference type="SAM" id="SignalP"/>
    </source>
</evidence>
<dbReference type="SMART" id="SM00869">
    <property type="entry name" value="Autotransporter"/>
    <property type="match status" value="1"/>
</dbReference>